<dbReference type="Proteomes" id="UP000029516">
    <property type="component" value="Chromosome"/>
</dbReference>
<protein>
    <recommendedName>
        <fullName evidence="3">Aspartyl protease</fullName>
    </recommendedName>
</protein>
<dbReference type="EMBL" id="CP009458">
    <property type="protein sequence ID" value="AIR62523.1"/>
    <property type="molecule type" value="Genomic_DNA"/>
</dbReference>
<reference evidence="1 2" key="1">
    <citation type="submission" date="2014-09" db="EMBL/GenBank/DDBJ databases">
        <authorList>
            <person name="Chan K.-G."/>
        </authorList>
    </citation>
    <scope>NUCLEOTIDE SEQUENCE [LARGE SCALE GENOMIC DNA]</scope>
    <source>
        <strain evidence="1 2">M006</strain>
    </source>
</reference>
<sequence length="349" mass="38004">MSDTTLFKHISRVTTCFAFVLLSLTLGLPQAFAQTLPRIVIPIHAKLMANDGLRYSVTLTIGGKPVETMLDTGSVGLRVMPGVLNADNVERLNKPEHVQYASGVQLDGELVRTQVGLGGITMSTVVQQVESATCNVIRPHCIASKAPIEQFRMGGDPVSAGYKAILGIGMTRNNAPNPLLAMGERWIVILPRPHDSEPGKLIINPLNAEISGFRKIALSAQPPKNGDTHQYWKDSEIDGCLERLDTGEKVCGKNIIDSGSEGFIYFSADPQAQDKWPDGTPVHYTLTLADGKQFGQRFKVASDGGRYIHHIVNLTKHSLNTINGGIITYFDNYVLYDQTAGTIGLKARH</sequence>
<evidence type="ECO:0008006" key="3">
    <source>
        <dbReference type="Google" id="ProtNLM"/>
    </source>
</evidence>
<name>A0AAN0S6L7_9ENTR</name>
<dbReference type="SUPFAM" id="SSF50630">
    <property type="entry name" value="Acid proteases"/>
    <property type="match status" value="1"/>
</dbReference>
<dbReference type="KEGG" id="cem:LH23_18225"/>
<organism evidence="1 2">
    <name type="scientific">Cedecea neteri</name>
    <dbReference type="NCBI Taxonomy" id="158822"/>
    <lineage>
        <taxon>Bacteria</taxon>
        <taxon>Pseudomonadati</taxon>
        <taxon>Pseudomonadota</taxon>
        <taxon>Gammaproteobacteria</taxon>
        <taxon>Enterobacterales</taxon>
        <taxon>Enterobacteriaceae</taxon>
        <taxon>Cedecea</taxon>
    </lineage>
</organism>
<dbReference type="InterPro" id="IPR021109">
    <property type="entry name" value="Peptidase_aspartic_dom_sf"/>
</dbReference>
<evidence type="ECO:0000313" key="2">
    <source>
        <dbReference type="Proteomes" id="UP000029516"/>
    </source>
</evidence>
<accession>A0AAN0S6L7</accession>
<evidence type="ECO:0000313" key="1">
    <source>
        <dbReference type="EMBL" id="AIR62523.1"/>
    </source>
</evidence>
<dbReference type="RefSeq" id="WP_039294105.1">
    <property type="nucleotide sequence ID" value="NZ_CP009458.1"/>
</dbReference>
<gene>
    <name evidence="1" type="ORF">LH23_18225</name>
</gene>
<dbReference type="AlphaFoldDB" id="A0AAN0S6L7"/>
<proteinExistence type="predicted"/>